<organism evidence="1 2">
    <name type="scientific">Corynespora cassiicola Philippines</name>
    <dbReference type="NCBI Taxonomy" id="1448308"/>
    <lineage>
        <taxon>Eukaryota</taxon>
        <taxon>Fungi</taxon>
        <taxon>Dikarya</taxon>
        <taxon>Ascomycota</taxon>
        <taxon>Pezizomycotina</taxon>
        <taxon>Dothideomycetes</taxon>
        <taxon>Pleosporomycetidae</taxon>
        <taxon>Pleosporales</taxon>
        <taxon>Corynesporascaceae</taxon>
        <taxon>Corynespora</taxon>
    </lineage>
</organism>
<protein>
    <submittedName>
        <fullName evidence="1">RNI-like protein</fullName>
    </submittedName>
</protein>
<dbReference type="PANTHER" id="PTHR24113:SF16">
    <property type="match status" value="1"/>
</dbReference>
<sequence length="318" mass="35299">MTSATNMGEWDILKKQLRIFAENEYLRSQVEKASEIIDETTMEDLHKRLENQDTAVKAKKMPEQSHTFLKLLLGQIIQDEKELVESNKVTSIWLKKNPLGPDAAKDLFRLITETPNLRTLDMDQSELGDVGVARLFSELAAYAGRRILLKHVYLNATGVSPLCAEAIGSFLTSPHCNLDLLCLSNNPMGDDGIRKFALGIRKNKVLSRLILSSVGMTSIGATALCEALQNHPTLYTLDVGQSYATPDLGIRFNWITDEAAYAISKLALKLLYLNLGYSALTHNGMNQVLQAVTTSDRILYYAVETVHPQSNDASAQQL</sequence>
<dbReference type="InterPro" id="IPR032675">
    <property type="entry name" value="LRR_dom_sf"/>
</dbReference>
<dbReference type="Gene3D" id="3.80.10.10">
    <property type="entry name" value="Ribonuclease Inhibitor"/>
    <property type="match status" value="2"/>
</dbReference>
<dbReference type="SMART" id="SM00368">
    <property type="entry name" value="LRR_RI"/>
    <property type="match status" value="4"/>
</dbReference>
<dbReference type="InterPro" id="IPR027038">
    <property type="entry name" value="RanGap"/>
</dbReference>
<proteinExistence type="predicted"/>
<name>A0A2T2N939_CORCC</name>
<reference evidence="1 2" key="1">
    <citation type="journal article" date="2018" name="Front. Microbiol.">
        <title>Genome-Wide Analysis of Corynespora cassiicola Leaf Fall Disease Putative Effectors.</title>
        <authorList>
            <person name="Lopez D."/>
            <person name="Ribeiro S."/>
            <person name="Label P."/>
            <person name="Fumanal B."/>
            <person name="Venisse J.S."/>
            <person name="Kohler A."/>
            <person name="de Oliveira R.R."/>
            <person name="Labutti K."/>
            <person name="Lipzen A."/>
            <person name="Lail K."/>
            <person name="Bauer D."/>
            <person name="Ohm R.A."/>
            <person name="Barry K.W."/>
            <person name="Spatafora J."/>
            <person name="Grigoriev I.V."/>
            <person name="Martin F.M."/>
            <person name="Pujade-Renaud V."/>
        </authorList>
    </citation>
    <scope>NUCLEOTIDE SEQUENCE [LARGE SCALE GENOMIC DNA]</scope>
    <source>
        <strain evidence="1 2">Philippines</strain>
    </source>
</reference>
<dbReference type="AlphaFoldDB" id="A0A2T2N939"/>
<dbReference type="PANTHER" id="PTHR24113">
    <property type="entry name" value="RAN GTPASE-ACTIVATING PROTEIN 1"/>
    <property type="match status" value="1"/>
</dbReference>
<gene>
    <name evidence="1" type="ORF">BS50DRAFT_639041</name>
</gene>
<keyword evidence="2" id="KW-1185">Reference proteome</keyword>
<dbReference type="Proteomes" id="UP000240883">
    <property type="component" value="Unassembled WGS sequence"/>
</dbReference>
<accession>A0A2T2N939</accession>
<dbReference type="SUPFAM" id="SSF52047">
    <property type="entry name" value="RNI-like"/>
    <property type="match status" value="1"/>
</dbReference>
<dbReference type="EMBL" id="KZ678143">
    <property type="protein sequence ID" value="PSN61756.1"/>
    <property type="molecule type" value="Genomic_DNA"/>
</dbReference>
<evidence type="ECO:0000313" key="2">
    <source>
        <dbReference type="Proteomes" id="UP000240883"/>
    </source>
</evidence>
<evidence type="ECO:0000313" key="1">
    <source>
        <dbReference type="EMBL" id="PSN61756.1"/>
    </source>
</evidence>
<dbReference type="GO" id="GO:0005096">
    <property type="term" value="F:GTPase activator activity"/>
    <property type="evidence" value="ECO:0007669"/>
    <property type="project" value="InterPro"/>
</dbReference>
<dbReference type="STRING" id="1448308.A0A2T2N939"/>
<dbReference type="OrthoDB" id="333024at2759"/>